<dbReference type="PANTHER" id="PTHR21084:SF1">
    <property type="entry name" value="DENSE INCISORS"/>
    <property type="match status" value="1"/>
</dbReference>
<comment type="caution">
    <text evidence="1">The sequence shown here is derived from an EMBL/GenBank/DDBJ whole genome shotgun (WGS) entry which is preliminary data.</text>
</comment>
<evidence type="ECO:0000313" key="2">
    <source>
        <dbReference type="Proteomes" id="UP001200034"/>
    </source>
</evidence>
<gene>
    <name evidence="1" type="ORF">KR093_003096</name>
</gene>
<dbReference type="Proteomes" id="UP001200034">
    <property type="component" value="Unassembled WGS sequence"/>
</dbReference>
<keyword evidence="2" id="KW-1185">Reference proteome</keyword>
<evidence type="ECO:0000313" key="1">
    <source>
        <dbReference type="EMBL" id="KAH8365646.1"/>
    </source>
</evidence>
<name>A0AAD4PJ93_9MUSC</name>
<proteinExistence type="predicted"/>
<dbReference type="Pfam" id="PF15008">
    <property type="entry name" value="DUF4518"/>
    <property type="match status" value="1"/>
</dbReference>
<organism evidence="1 2">
    <name type="scientific">Drosophila rubida</name>
    <dbReference type="NCBI Taxonomy" id="30044"/>
    <lineage>
        <taxon>Eukaryota</taxon>
        <taxon>Metazoa</taxon>
        <taxon>Ecdysozoa</taxon>
        <taxon>Arthropoda</taxon>
        <taxon>Hexapoda</taxon>
        <taxon>Insecta</taxon>
        <taxon>Pterygota</taxon>
        <taxon>Neoptera</taxon>
        <taxon>Endopterygota</taxon>
        <taxon>Diptera</taxon>
        <taxon>Brachycera</taxon>
        <taxon>Muscomorpha</taxon>
        <taxon>Ephydroidea</taxon>
        <taxon>Drosophilidae</taxon>
        <taxon>Drosophila</taxon>
    </lineage>
</organism>
<dbReference type="AlphaFoldDB" id="A0AAD4PJ93"/>
<protein>
    <submittedName>
        <fullName evidence="1">Uncharacterized protein</fullName>
    </submittedName>
</protein>
<dbReference type="PANTHER" id="PTHR21084">
    <property type="entry name" value="DENSE INCISORS"/>
    <property type="match status" value="1"/>
</dbReference>
<dbReference type="EMBL" id="JAJJHW010002774">
    <property type="protein sequence ID" value="KAH8365646.1"/>
    <property type="molecule type" value="Genomic_DNA"/>
</dbReference>
<accession>A0AAD4PJ93</accession>
<sequence>MSITSISETHCAGLRDLLVNERNTPVLLQLARSITKNVCIIEDPEEALGYVTAHLEDIHKVLHKRHITRDLLFKYLHTRLPGTSTDFTKADLVMRVIQYWDKQFTATDATVAEQDSIITAACARKQQPSEHDYPIHLMARKFGEWFFDKFNANNLNPADLWSDSVLQLSVIADDGISDVECGTAEEVIDSLLSTKEQFGFYFNPNLSHSGVQGRIDAYGHVVVLCCGTLHTSDRSVGVFECAFGLLRDPNAGNNWKPKKFKWSLRSQLSPPQLHTLTSCESLQAALALPTPNDTLD</sequence>
<dbReference type="InterPro" id="IPR026698">
    <property type="entry name" value="UPF_C3orf38"/>
</dbReference>
<reference evidence="1" key="1">
    <citation type="journal article" date="2021" name="Mol. Ecol. Resour.">
        <title>Phylogenomic analyses of the genus Drosophila reveals genomic signals of climate adaptation.</title>
        <authorList>
            <person name="Li F."/>
            <person name="Rane R.V."/>
            <person name="Luria V."/>
            <person name="Xiong Z."/>
            <person name="Chen J."/>
            <person name="Li Z."/>
            <person name="Catullo R.A."/>
            <person name="Griffin P.C."/>
            <person name="Schiffer M."/>
            <person name="Pearce S."/>
            <person name="Lee S.F."/>
            <person name="McElroy K."/>
            <person name="Stocker A."/>
            <person name="Shirriffs J."/>
            <person name="Cockerell F."/>
            <person name="Coppin C."/>
            <person name="Sgro C.M."/>
            <person name="Karger A."/>
            <person name="Cain J.W."/>
            <person name="Weber J.A."/>
            <person name="Santpere G."/>
            <person name="Kirschner M.W."/>
            <person name="Hoffmann A.A."/>
            <person name="Oakeshott J.G."/>
            <person name="Zhang G."/>
        </authorList>
    </citation>
    <scope>NUCLEOTIDE SEQUENCE</scope>
    <source>
        <strain evidence="1">BGI-SZ-2011g</strain>
    </source>
</reference>